<dbReference type="EMBL" id="PFPK01000046">
    <property type="protein sequence ID" value="PIZ94322.1"/>
    <property type="molecule type" value="Genomic_DNA"/>
</dbReference>
<evidence type="ECO:0000313" key="1">
    <source>
        <dbReference type="EMBL" id="PIZ94322.1"/>
    </source>
</evidence>
<comment type="caution">
    <text evidence="1">The sequence shown here is derived from an EMBL/GenBank/DDBJ whole genome shotgun (WGS) entry which is preliminary data.</text>
</comment>
<organism evidence="1 2">
    <name type="scientific">Candidatus Magasanikbacteria bacterium CG_4_10_14_0_2_um_filter_37_12</name>
    <dbReference type="NCBI Taxonomy" id="1974637"/>
    <lineage>
        <taxon>Bacteria</taxon>
        <taxon>Candidatus Magasanikiibacteriota</taxon>
    </lineage>
</organism>
<proteinExistence type="predicted"/>
<protein>
    <submittedName>
        <fullName evidence="1">Uncharacterized protein</fullName>
    </submittedName>
</protein>
<reference evidence="2" key="1">
    <citation type="submission" date="2017-09" db="EMBL/GenBank/DDBJ databases">
        <title>Depth-based differentiation of microbial function through sediment-hosted aquifers and enrichment of novel symbionts in the deep terrestrial subsurface.</title>
        <authorList>
            <person name="Probst A.J."/>
            <person name="Ladd B."/>
            <person name="Jarett J.K."/>
            <person name="Geller-Mcgrath D.E."/>
            <person name="Sieber C.M.K."/>
            <person name="Emerson J.B."/>
            <person name="Anantharaman K."/>
            <person name="Thomas B.C."/>
            <person name="Malmstrom R."/>
            <person name="Stieglmeier M."/>
            <person name="Klingl A."/>
            <person name="Woyke T."/>
            <person name="Ryan C.M."/>
            <person name="Banfield J.F."/>
        </authorList>
    </citation>
    <scope>NUCLEOTIDE SEQUENCE [LARGE SCALE GENOMIC DNA]</scope>
</reference>
<dbReference type="AlphaFoldDB" id="A0A2M7V6Q0"/>
<name>A0A2M7V6Q0_9BACT</name>
<evidence type="ECO:0000313" key="2">
    <source>
        <dbReference type="Proteomes" id="UP000228568"/>
    </source>
</evidence>
<accession>A0A2M7V6Q0</accession>
<sequence length="61" mass="6255">MISQKSLSIILVVVIIALSYQTVVLAQMSSKLEEAQIGLGASPTAVSFTDDGSAPQMVGGC</sequence>
<dbReference type="Proteomes" id="UP000228568">
    <property type="component" value="Unassembled WGS sequence"/>
</dbReference>
<gene>
    <name evidence="1" type="ORF">COX81_03760</name>
</gene>